<feature type="compositionally biased region" description="Basic and acidic residues" evidence="1">
    <location>
        <begin position="219"/>
        <end position="229"/>
    </location>
</feature>
<evidence type="ECO:0000256" key="1">
    <source>
        <dbReference type="SAM" id="MobiDB-lite"/>
    </source>
</evidence>
<proteinExistence type="predicted"/>
<feature type="compositionally biased region" description="Basic and acidic residues" evidence="1">
    <location>
        <begin position="1"/>
        <end position="21"/>
    </location>
</feature>
<feature type="compositionally biased region" description="Polar residues" evidence="1">
    <location>
        <begin position="282"/>
        <end position="291"/>
    </location>
</feature>
<feature type="region of interest" description="Disordered" evidence="1">
    <location>
        <begin position="205"/>
        <end position="291"/>
    </location>
</feature>
<organism evidence="2 3">
    <name type="scientific">Dentipellis fragilis</name>
    <dbReference type="NCBI Taxonomy" id="205917"/>
    <lineage>
        <taxon>Eukaryota</taxon>
        <taxon>Fungi</taxon>
        <taxon>Dikarya</taxon>
        <taxon>Basidiomycota</taxon>
        <taxon>Agaricomycotina</taxon>
        <taxon>Agaricomycetes</taxon>
        <taxon>Russulales</taxon>
        <taxon>Hericiaceae</taxon>
        <taxon>Dentipellis</taxon>
    </lineage>
</organism>
<dbReference type="EMBL" id="SEOQ01000173">
    <property type="protein sequence ID" value="TFY68047.1"/>
    <property type="molecule type" value="Genomic_DNA"/>
</dbReference>
<feature type="compositionally biased region" description="Pro residues" evidence="1">
    <location>
        <begin position="206"/>
        <end position="215"/>
    </location>
</feature>
<name>A0A4Y9Z235_9AGAM</name>
<evidence type="ECO:0000313" key="3">
    <source>
        <dbReference type="Proteomes" id="UP000298327"/>
    </source>
</evidence>
<comment type="caution">
    <text evidence="2">The sequence shown here is derived from an EMBL/GenBank/DDBJ whole genome shotgun (WGS) entry which is preliminary data.</text>
</comment>
<feature type="compositionally biased region" description="Polar residues" evidence="1">
    <location>
        <begin position="22"/>
        <end position="32"/>
    </location>
</feature>
<gene>
    <name evidence="2" type="ORF">EVG20_g3712</name>
</gene>
<dbReference type="AlphaFoldDB" id="A0A4Y9Z235"/>
<keyword evidence="3" id="KW-1185">Reference proteome</keyword>
<reference evidence="2 3" key="1">
    <citation type="submission" date="2019-02" db="EMBL/GenBank/DDBJ databases">
        <title>Genome sequencing of the rare red list fungi Dentipellis fragilis.</title>
        <authorList>
            <person name="Buettner E."/>
            <person name="Kellner H."/>
        </authorList>
    </citation>
    <scope>NUCLEOTIDE SEQUENCE [LARGE SCALE GENOMIC DNA]</scope>
    <source>
        <strain evidence="2 3">DSM 105465</strain>
    </source>
</reference>
<accession>A0A4Y9Z235</accession>
<dbReference type="Proteomes" id="UP000298327">
    <property type="component" value="Unassembled WGS sequence"/>
</dbReference>
<feature type="region of interest" description="Disordered" evidence="1">
    <location>
        <begin position="1"/>
        <end position="32"/>
    </location>
</feature>
<protein>
    <submittedName>
        <fullName evidence="2">Uncharacterized protein</fullName>
    </submittedName>
</protein>
<evidence type="ECO:0000313" key="2">
    <source>
        <dbReference type="EMBL" id="TFY68047.1"/>
    </source>
</evidence>
<sequence length="291" mass="32044">MERNTASWRDVRASKTSHESNTKWTNYMDPTQPKLTSSNDKSILIPITQRKHIARRSSLIAHRTSHIALEKMRKKHRLYFSFSVFNHVLPSRFLQVSVFHPPTIGQQPITSALQLILQPIHNDALEPGMAQRERDVEVRRAAASFPTSALRTQAAESKKEETHLDIEFEYSIAASSSGLPSLSTGALISKHARMLAAVIHSVSRPITPPVRPAPVRPASSRDSRQDAGRRIPNQAPKPKPQNPTPKAKDSPLPGHTLLPNPNAHSGSGTAFLPPPSALKNLSGLNLSVSRP</sequence>